<keyword evidence="3" id="KW-0479">Metal-binding</keyword>
<comment type="subcellular location">
    <subcellularLocation>
        <location evidence="1">Nucleus</location>
    </subcellularLocation>
</comment>
<dbReference type="GO" id="GO:0003712">
    <property type="term" value="F:transcription coregulator activity"/>
    <property type="evidence" value="ECO:0007669"/>
    <property type="project" value="TreeGrafter"/>
</dbReference>
<evidence type="ECO:0000256" key="4">
    <source>
        <dbReference type="ARBA" id="ARBA00023242"/>
    </source>
</evidence>
<organism evidence="5 6">
    <name type="scientific">Hevea brasiliensis</name>
    <name type="common">Para rubber tree</name>
    <name type="synonym">Siphonia brasiliensis</name>
    <dbReference type="NCBI Taxonomy" id="3981"/>
    <lineage>
        <taxon>Eukaryota</taxon>
        <taxon>Viridiplantae</taxon>
        <taxon>Streptophyta</taxon>
        <taxon>Embryophyta</taxon>
        <taxon>Tracheophyta</taxon>
        <taxon>Spermatophyta</taxon>
        <taxon>Magnoliopsida</taxon>
        <taxon>eudicotyledons</taxon>
        <taxon>Gunneridae</taxon>
        <taxon>Pentapetalae</taxon>
        <taxon>rosids</taxon>
        <taxon>fabids</taxon>
        <taxon>Malpighiales</taxon>
        <taxon>Euphorbiaceae</taxon>
        <taxon>Crotonoideae</taxon>
        <taxon>Micrandreae</taxon>
        <taxon>Hevea</taxon>
    </lineage>
</organism>
<dbReference type="PANTHER" id="PTHR12549">
    <property type="entry name" value="JMJC DOMAIN-CONTAINING HISTONE DEMETHYLATION PROTEIN"/>
    <property type="match status" value="1"/>
</dbReference>
<keyword evidence="4" id="KW-0539">Nucleus</keyword>
<dbReference type="GO" id="GO:0000118">
    <property type="term" value="C:histone deacetylase complex"/>
    <property type="evidence" value="ECO:0007669"/>
    <property type="project" value="TreeGrafter"/>
</dbReference>
<dbReference type="GO" id="GO:0006357">
    <property type="term" value="P:regulation of transcription by RNA polymerase II"/>
    <property type="evidence" value="ECO:0007669"/>
    <property type="project" value="TreeGrafter"/>
</dbReference>
<proteinExistence type="inferred from homology"/>
<name>A0A6A6M4N9_HEVBR</name>
<evidence type="ECO:0000256" key="3">
    <source>
        <dbReference type="ARBA" id="ARBA00022723"/>
    </source>
</evidence>
<evidence type="ECO:0000313" key="6">
    <source>
        <dbReference type="Proteomes" id="UP000467840"/>
    </source>
</evidence>
<dbReference type="EMBL" id="JAAGAX010000008">
    <property type="protein sequence ID" value="KAF2307256.1"/>
    <property type="molecule type" value="Genomic_DNA"/>
</dbReference>
<accession>A0A6A6M4N9</accession>
<dbReference type="AlphaFoldDB" id="A0A6A6M4N9"/>
<dbReference type="GO" id="GO:0000785">
    <property type="term" value="C:chromatin"/>
    <property type="evidence" value="ECO:0007669"/>
    <property type="project" value="TreeGrafter"/>
</dbReference>
<comment type="similarity">
    <text evidence="2">Belongs to the JARID1 histone demethylase family.</text>
</comment>
<reference evidence="5 6" key="1">
    <citation type="journal article" date="2020" name="Mol. Plant">
        <title>The Chromosome-Based Rubber Tree Genome Provides New Insights into Spurge Genome Evolution and Rubber Biosynthesis.</title>
        <authorList>
            <person name="Liu J."/>
            <person name="Shi C."/>
            <person name="Shi C.C."/>
            <person name="Li W."/>
            <person name="Zhang Q.J."/>
            <person name="Zhang Y."/>
            <person name="Li K."/>
            <person name="Lu H.F."/>
            <person name="Shi C."/>
            <person name="Zhu S.T."/>
            <person name="Xiao Z.Y."/>
            <person name="Nan H."/>
            <person name="Yue Y."/>
            <person name="Zhu X.G."/>
            <person name="Wu Y."/>
            <person name="Hong X.N."/>
            <person name="Fan G.Y."/>
            <person name="Tong Y."/>
            <person name="Zhang D."/>
            <person name="Mao C.L."/>
            <person name="Liu Y.L."/>
            <person name="Hao S.J."/>
            <person name="Liu W.Q."/>
            <person name="Lv M.Q."/>
            <person name="Zhang H.B."/>
            <person name="Liu Y."/>
            <person name="Hu-Tang G.R."/>
            <person name="Wang J.P."/>
            <person name="Wang J.H."/>
            <person name="Sun Y.H."/>
            <person name="Ni S.B."/>
            <person name="Chen W.B."/>
            <person name="Zhang X.C."/>
            <person name="Jiao Y.N."/>
            <person name="Eichler E.E."/>
            <person name="Li G.H."/>
            <person name="Liu X."/>
            <person name="Gao L.Z."/>
        </authorList>
    </citation>
    <scope>NUCLEOTIDE SEQUENCE [LARGE SCALE GENOMIC DNA]</scope>
    <source>
        <strain evidence="6">cv. GT1</strain>
        <tissue evidence="5">Leaf</tissue>
    </source>
</reference>
<dbReference type="GO" id="GO:0031490">
    <property type="term" value="F:chromatin DNA binding"/>
    <property type="evidence" value="ECO:0007669"/>
    <property type="project" value="TreeGrafter"/>
</dbReference>
<keyword evidence="6" id="KW-1185">Reference proteome</keyword>
<protein>
    <submittedName>
        <fullName evidence="5">Uncharacterized protein</fullName>
    </submittedName>
</protein>
<evidence type="ECO:0000256" key="1">
    <source>
        <dbReference type="ARBA" id="ARBA00004123"/>
    </source>
</evidence>
<dbReference type="Proteomes" id="UP000467840">
    <property type="component" value="Chromosome 9"/>
</dbReference>
<gene>
    <name evidence="5" type="ORF">GH714_025841</name>
</gene>
<evidence type="ECO:0000256" key="2">
    <source>
        <dbReference type="ARBA" id="ARBA00006801"/>
    </source>
</evidence>
<dbReference type="PANTHER" id="PTHR12549:SF17">
    <property type="entry name" value="E3 UBIQUITIN-PROTEIN LIGASE JMJ24"/>
    <property type="match status" value="1"/>
</dbReference>
<comment type="caution">
    <text evidence="5">The sequence shown here is derived from an EMBL/GenBank/DDBJ whole genome shotgun (WGS) entry which is preliminary data.</text>
</comment>
<dbReference type="Gene3D" id="2.60.120.650">
    <property type="entry name" value="Cupin"/>
    <property type="match status" value="1"/>
</dbReference>
<sequence length="124" mass="13988">MKDENRIVKAIDCLNWSEVDIELGQFLKGYSEGRIREDGSLQMLKLKDGPSPSASEEFLLFQRPEFLVNCLYLSISIQELGRGDSVTNLHIKMRDMVSTLSISKLGTALCPRNSNVSEDQNYNS</sequence>
<dbReference type="GO" id="GO:0046872">
    <property type="term" value="F:metal ion binding"/>
    <property type="evidence" value="ECO:0007669"/>
    <property type="project" value="UniProtKB-KW"/>
</dbReference>
<dbReference type="GO" id="GO:0032454">
    <property type="term" value="F:histone H3K9 demethylase activity"/>
    <property type="evidence" value="ECO:0007669"/>
    <property type="project" value="InterPro"/>
</dbReference>
<dbReference type="InterPro" id="IPR045109">
    <property type="entry name" value="LSDs-like"/>
</dbReference>
<evidence type="ECO:0000313" key="5">
    <source>
        <dbReference type="EMBL" id="KAF2307256.1"/>
    </source>
</evidence>